<dbReference type="eggNOG" id="COG2847">
    <property type="taxonomic scope" value="Bacteria"/>
</dbReference>
<sequence>MTLLRSALAAAFLALPIPALAHDFAAGDLAIGHPMILETTPVAKSAGGYLTVTNNGDTPDRLIGIEGDIAKLELHETVSADGIARMEPRPDGFEIAPGETLTLARGGKHVMFMGLQSPLSAGDTVDAVLIFRQAGRVPVTFDVEAPGDGAAMDHGGMDHGAPTN</sequence>
<name>K2I4U2_9RHOB</name>
<feature type="chain" id="PRO_5003858486" description="Copper chaperone PCu(A)C" evidence="1">
    <location>
        <begin position="22"/>
        <end position="164"/>
    </location>
</feature>
<dbReference type="Pfam" id="PF04314">
    <property type="entry name" value="PCuAC"/>
    <property type="match status" value="1"/>
</dbReference>
<dbReference type="InterPro" id="IPR007410">
    <property type="entry name" value="LpqE-like"/>
</dbReference>
<evidence type="ECO:0008006" key="4">
    <source>
        <dbReference type="Google" id="ProtNLM"/>
    </source>
</evidence>
<accession>K2I4U2</accession>
<dbReference type="Proteomes" id="UP000006765">
    <property type="component" value="Unassembled WGS sequence"/>
</dbReference>
<dbReference type="PANTHER" id="PTHR36302">
    <property type="entry name" value="BLR7088 PROTEIN"/>
    <property type="match status" value="1"/>
</dbReference>
<dbReference type="InterPro" id="IPR036182">
    <property type="entry name" value="PCuAC_sf"/>
</dbReference>
<dbReference type="EMBL" id="AMGO01000046">
    <property type="protein sequence ID" value="EKE43940.1"/>
    <property type="molecule type" value="Genomic_DNA"/>
</dbReference>
<keyword evidence="3" id="KW-1185">Reference proteome</keyword>
<dbReference type="InterPro" id="IPR058248">
    <property type="entry name" value="Lxx211020-like"/>
</dbReference>
<evidence type="ECO:0000256" key="1">
    <source>
        <dbReference type="SAM" id="SignalP"/>
    </source>
</evidence>
<dbReference type="RefSeq" id="WP_007427073.1">
    <property type="nucleotide sequence ID" value="NZ_AMGO01000046.1"/>
</dbReference>
<reference evidence="2 3" key="1">
    <citation type="journal article" date="2012" name="J. Bacteriol.">
        <title>Draft Genome Sequence of Oceaniovalibus guishaninsula JLT2003T.</title>
        <authorList>
            <person name="Tang K."/>
            <person name="Liu K."/>
            <person name="Jiao N."/>
        </authorList>
    </citation>
    <scope>NUCLEOTIDE SEQUENCE [LARGE SCALE GENOMIC DNA]</scope>
    <source>
        <strain evidence="2 3">JLT2003</strain>
    </source>
</reference>
<feature type="signal peptide" evidence="1">
    <location>
        <begin position="1"/>
        <end position="21"/>
    </location>
</feature>
<evidence type="ECO:0000313" key="3">
    <source>
        <dbReference type="Proteomes" id="UP000006765"/>
    </source>
</evidence>
<gene>
    <name evidence="2" type="ORF">OCGS_1921</name>
</gene>
<evidence type="ECO:0000313" key="2">
    <source>
        <dbReference type="EMBL" id="EKE43940.1"/>
    </source>
</evidence>
<dbReference type="STRING" id="1231392.OCGS_1921"/>
<dbReference type="SUPFAM" id="SSF110087">
    <property type="entry name" value="DR1885-like metal-binding protein"/>
    <property type="match status" value="1"/>
</dbReference>
<organism evidence="2 3">
    <name type="scientific">Oceaniovalibus guishaninsula JLT2003</name>
    <dbReference type="NCBI Taxonomy" id="1231392"/>
    <lineage>
        <taxon>Bacteria</taxon>
        <taxon>Pseudomonadati</taxon>
        <taxon>Pseudomonadota</taxon>
        <taxon>Alphaproteobacteria</taxon>
        <taxon>Rhodobacterales</taxon>
        <taxon>Roseobacteraceae</taxon>
        <taxon>Oceaniovalibus</taxon>
    </lineage>
</organism>
<proteinExistence type="predicted"/>
<comment type="caution">
    <text evidence="2">The sequence shown here is derived from an EMBL/GenBank/DDBJ whole genome shotgun (WGS) entry which is preliminary data.</text>
</comment>
<keyword evidence="1" id="KW-0732">Signal</keyword>
<protein>
    <recommendedName>
        <fullName evidence="4">Copper chaperone PCu(A)C</fullName>
    </recommendedName>
</protein>
<dbReference type="AlphaFoldDB" id="K2I4U2"/>
<dbReference type="Gene3D" id="2.60.40.1890">
    <property type="entry name" value="PCu(A)C copper chaperone"/>
    <property type="match status" value="1"/>
</dbReference>
<dbReference type="PANTHER" id="PTHR36302:SF1">
    <property type="entry name" value="COPPER CHAPERONE PCU(A)C"/>
    <property type="match status" value="1"/>
</dbReference>
<dbReference type="OrthoDB" id="9796962at2"/>